<dbReference type="EMBL" id="KZ825797">
    <property type="protein sequence ID" value="PYI00116.1"/>
    <property type="molecule type" value="Genomic_DNA"/>
</dbReference>
<reference evidence="2 3" key="1">
    <citation type="submission" date="2018-02" db="EMBL/GenBank/DDBJ databases">
        <title>The genomes of Aspergillus section Nigri reveals drivers in fungal speciation.</title>
        <authorList>
            <consortium name="DOE Joint Genome Institute"/>
            <person name="Vesth T.C."/>
            <person name="Nybo J."/>
            <person name="Theobald S."/>
            <person name="Brandl J."/>
            <person name="Frisvad J.C."/>
            <person name="Nielsen K.F."/>
            <person name="Lyhne E.K."/>
            <person name="Kogle M.E."/>
            <person name="Kuo A."/>
            <person name="Riley R."/>
            <person name="Clum A."/>
            <person name="Nolan M."/>
            <person name="Lipzen A."/>
            <person name="Salamov A."/>
            <person name="Henrissat B."/>
            <person name="Wiebenga A."/>
            <person name="De vries R.P."/>
            <person name="Grigoriev I.V."/>
            <person name="Mortensen U.H."/>
            <person name="Andersen M.R."/>
            <person name="Baker S.E."/>
        </authorList>
    </citation>
    <scope>NUCLEOTIDE SEQUENCE [LARGE SCALE GENOMIC DNA]</scope>
    <source>
        <strain evidence="2 3">CBS 707.79</strain>
    </source>
</reference>
<gene>
    <name evidence="2" type="ORF">BO71DRAFT_393746</name>
</gene>
<name>A0A319DQY1_9EURO</name>
<organism evidence="2 3">
    <name type="scientific">Aspergillus ellipticus CBS 707.79</name>
    <dbReference type="NCBI Taxonomy" id="1448320"/>
    <lineage>
        <taxon>Eukaryota</taxon>
        <taxon>Fungi</taxon>
        <taxon>Dikarya</taxon>
        <taxon>Ascomycota</taxon>
        <taxon>Pezizomycotina</taxon>
        <taxon>Eurotiomycetes</taxon>
        <taxon>Eurotiomycetidae</taxon>
        <taxon>Eurotiales</taxon>
        <taxon>Aspergillaceae</taxon>
        <taxon>Aspergillus</taxon>
        <taxon>Aspergillus subgen. Circumdati</taxon>
    </lineage>
</organism>
<protein>
    <submittedName>
        <fullName evidence="2">Uncharacterized protein</fullName>
    </submittedName>
</protein>
<sequence>MAWNWGLETWEDADDDDDDDDDDMQMPSTDKAASAELLRLAHLQSSTHSILRLLTEAVPRPW</sequence>
<evidence type="ECO:0000256" key="1">
    <source>
        <dbReference type="SAM" id="MobiDB-lite"/>
    </source>
</evidence>
<feature type="compositionally biased region" description="Acidic residues" evidence="1">
    <location>
        <begin position="9"/>
        <end position="24"/>
    </location>
</feature>
<dbReference type="AlphaFoldDB" id="A0A319DQY1"/>
<keyword evidence="3" id="KW-1185">Reference proteome</keyword>
<evidence type="ECO:0000313" key="3">
    <source>
        <dbReference type="Proteomes" id="UP000247810"/>
    </source>
</evidence>
<accession>A0A319DQY1</accession>
<proteinExistence type="predicted"/>
<dbReference type="VEuPathDB" id="FungiDB:BO71DRAFT_393746"/>
<dbReference type="Proteomes" id="UP000247810">
    <property type="component" value="Unassembled WGS sequence"/>
</dbReference>
<evidence type="ECO:0000313" key="2">
    <source>
        <dbReference type="EMBL" id="PYI00116.1"/>
    </source>
</evidence>
<feature type="region of interest" description="Disordered" evidence="1">
    <location>
        <begin position="1"/>
        <end position="32"/>
    </location>
</feature>